<keyword evidence="3" id="KW-1185">Reference proteome</keyword>
<dbReference type="EMBL" id="JBBUTH010000001">
    <property type="protein sequence ID" value="MEK8048910.1"/>
    <property type="molecule type" value="Genomic_DNA"/>
</dbReference>
<keyword evidence="2" id="KW-0032">Aminotransferase</keyword>
<organism evidence="2 3">
    <name type="scientific">Pseudaquabacterium inlustre</name>
    <dbReference type="NCBI Taxonomy" id="2984192"/>
    <lineage>
        <taxon>Bacteria</taxon>
        <taxon>Pseudomonadati</taxon>
        <taxon>Pseudomonadota</taxon>
        <taxon>Betaproteobacteria</taxon>
        <taxon>Burkholderiales</taxon>
        <taxon>Sphaerotilaceae</taxon>
        <taxon>Pseudaquabacterium</taxon>
    </lineage>
</organism>
<dbReference type="Pfam" id="PF01041">
    <property type="entry name" value="DegT_DnrJ_EryC1"/>
    <property type="match status" value="1"/>
</dbReference>
<proteinExistence type="inferred from homology"/>
<gene>
    <name evidence="2" type="ORF">AACH10_01515</name>
</gene>
<evidence type="ECO:0000256" key="1">
    <source>
        <dbReference type="RuleBase" id="RU004508"/>
    </source>
</evidence>
<dbReference type="SUPFAM" id="SSF53383">
    <property type="entry name" value="PLP-dependent transferases"/>
    <property type="match status" value="1"/>
</dbReference>
<dbReference type="InterPro" id="IPR015422">
    <property type="entry name" value="PyrdxlP-dep_Trfase_small"/>
</dbReference>
<comment type="caution">
    <text evidence="2">The sequence shown here is derived from an EMBL/GenBank/DDBJ whole genome shotgun (WGS) entry which is preliminary data.</text>
</comment>
<dbReference type="Gene3D" id="3.90.1150.10">
    <property type="entry name" value="Aspartate Aminotransferase, domain 1"/>
    <property type="match status" value="1"/>
</dbReference>
<dbReference type="GO" id="GO:0008483">
    <property type="term" value="F:transaminase activity"/>
    <property type="evidence" value="ECO:0007669"/>
    <property type="project" value="UniProtKB-KW"/>
</dbReference>
<accession>A0ABU9CAK3</accession>
<protein>
    <submittedName>
        <fullName evidence="2">DegT/DnrJ/EryC1/StrS family aminotransferase</fullName>
        <ecNumber evidence="2">2.6.1.-</ecNumber>
    </submittedName>
</protein>
<evidence type="ECO:0000313" key="2">
    <source>
        <dbReference type="EMBL" id="MEK8048910.1"/>
    </source>
</evidence>
<dbReference type="InterPro" id="IPR000653">
    <property type="entry name" value="DegT/StrS_aminotransferase"/>
</dbReference>
<keyword evidence="2" id="KW-0808">Transferase</keyword>
<dbReference type="RefSeq" id="WP_341408583.1">
    <property type="nucleotide sequence ID" value="NZ_JBBUTH010000001.1"/>
</dbReference>
<dbReference type="PANTHER" id="PTHR30244">
    <property type="entry name" value="TRANSAMINASE"/>
    <property type="match status" value="1"/>
</dbReference>
<dbReference type="InterPro" id="IPR015424">
    <property type="entry name" value="PyrdxlP-dep_Trfase"/>
</dbReference>
<dbReference type="Proteomes" id="UP001365405">
    <property type="component" value="Unassembled WGS sequence"/>
</dbReference>
<dbReference type="PANTHER" id="PTHR30244:SF30">
    <property type="entry name" value="BLR5990 PROTEIN"/>
    <property type="match status" value="1"/>
</dbReference>
<dbReference type="CDD" id="cd00616">
    <property type="entry name" value="AHBA_syn"/>
    <property type="match status" value="1"/>
</dbReference>
<sequence length="370" mass="40501">MSDTDFIPQMRPLFGADERAELLSYLDEDGFFTEFKRTEAFEAEIARYTGARHCVVVNNGTVSLTLAAVALGIGPGDEVICPDYTMIATPNSVQMLGARPVFVDVEPDTLVMDVALAERAITPRTKAIMLVSANGRAPRAGIAAFEALSQRTGIPLIEDAAQSLGSWYDDGRTERRHVGRAGRIGSFSFSAPKIISTGQGGALITDDDALAARLRKLKDFGRSGGGNDVHDSIGWNFKFTELQACVGLAQMRQLPDRVVRKKAIWRRYAEGLAGVSGYRLFDHDLSLCTPWFIDGVAERRDELAAHLKARGIGTRTMYPPIHRQKAYDLPGDHPVAERIGRDGLWLPSMIQLTDAQIDRICGEIAAFYAA</sequence>
<dbReference type="EC" id="2.6.1.-" evidence="2"/>
<dbReference type="Gene3D" id="3.40.640.10">
    <property type="entry name" value="Type I PLP-dependent aspartate aminotransferase-like (Major domain)"/>
    <property type="match status" value="1"/>
</dbReference>
<evidence type="ECO:0000313" key="3">
    <source>
        <dbReference type="Proteomes" id="UP001365405"/>
    </source>
</evidence>
<name>A0ABU9CAK3_9BURK</name>
<dbReference type="PIRSF" id="PIRSF000390">
    <property type="entry name" value="PLP_StrS"/>
    <property type="match status" value="1"/>
</dbReference>
<keyword evidence="1" id="KW-0663">Pyridoxal phosphate</keyword>
<reference evidence="2 3" key="1">
    <citation type="submission" date="2024-04" db="EMBL/GenBank/DDBJ databases">
        <title>Novel species of the genus Ideonella isolated from streams.</title>
        <authorList>
            <person name="Lu H."/>
        </authorList>
    </citation>
    <scope>NUCLEOTIDE SEQUENCE [LARGE SCALE GENOMIC DNA]</scope>
    <source>
        <strain evidence="2 3">DXS22W</strain>
    </source>
</reference>
<dbReference type="InterPro" id="IPR015421">
    <property type="entry name" value="PyrdxlP-dep_Trfase_major"/>
</dbReference>
<comment type="similarity">
    <text evidence="1">Belongs to the DegT/DnrJ/EryC1 family.</text>
</comment>